<proteinExistence type="predicted"/>
<dbReference type="AlphaFoldDB" id="A0A379JNN5"/>
<reference evidence="1 2" key="1">
    <citation type="submission" date="2018-06" db="EMBL/GenBank/DDBJ databases">
        <authorList>
            <consortium name="Pathogen Informatics"/>
            <person name="Doyle S."/>
        </authorList>
    </citation>
    <scope>NUCLEOTIDE SEQUENCE [LARGE SCALE GENOMIC DNA]</scope>
    <source>
        <strain evidence="1 2">NCTC10692</strain>
    </source>
</reference>
<gene>
    <name evidence="1" type="ORF">NCTC10692_00319</name>
</gene>
<name>A0A379JNN5_ECTOL</name>
<accession>A0A379JNN5</accession>
<dbReference type="EMBL" id="UGUV01000002">
    <property type="protein sequence ID" value="SUD49934.1"/>
    <property type="molecule type" value="Genomic_DNA"/>
</dbReference>
<organism evidence="1 2">
    <name type="scientific">Ectopseudomonas oleovorans</name>
    <name type="common">Pseudomonas oleovorans</name>
    <dbReference type="NCBI Taxonomy" id="301"/>
    <lineage>
        <taxon>Bacteria</taxon>
        <taxon>Pseudomonadati</taxon>
        <taxon>Pseudomonadota</taxon>
        <taxon>Gammaproteobacteria</taxon>
        <taxon>Pseudomonadales</taxon>
        <taxon>Pseudomonadaceae</taxon>
        <taxon>Ectopseudomonas</taxon>
    </lineage>
</organism>
<dbReference type="Proteomes" id="UP000255303">
    <property type="component" value="Unassembled WGS sequence"/>
</dbReference>
<protein>
    <submittedName>
        <fullName evidence="1">AraC family transcriptional regulator</fullName>
    </submittedName>
</protein>
<evidence type="ECO:0000313" key="2">
    <source>
        <dbReference type="Proteomes" id="UP000255303"/>
    </source>
</evidence>
<evidence type="ECO:0000313" key="1">
    <source>
        <dbReference type="EMBL" id="SUD49934.1"/>
    </source>
</evidence>
<sequence length="97" mass="10458">MAQFEHLQVFQSMSRSPNARLHAMAELGNGMAVTRWSNAHDARDYLASSHTTRCRATSVAALAPFAVSNPATRALRINCASCRPMPLSQLAALCALS</sequence>